<feature type="transmembrane region" description="Helical" evidence="1">
    <location>
        <begin position="20"/>
        <end position="38"/>
    </location>
</feature>
<sequence>MSVGFCDARQGGGAYGKTPAAWPFVALCLFAHMFFPALSPDSVDNRITAFE</sequence>
<keyword evidence="1" id="KW-0812">Transmembrane</keyword>
<gene>
    <name evidence="2" type="ordered locus">ECSE_P4-0008</name>
</gene>
<keyword evidence="1" id="KW-1133">Transmembrane helix</keyword>
<name>A0A979GK75_ECOSE</name>
<keyword evidence="1" id="KW-0472">Membrane</keyword>
<organism evidence="2 3">
    <name type="scientific">Escherichia coli (strain SE11)</name>
    <dbReference type="NCBI Taxonomy" id="409438"/>
    <lineage>
        <taxon>Bacteria</taxon>
        <taxon>Pseudomonadati</taxon>
        <taxon>Pseudomonadota</taxon>
        <taxon>Gammaproteobacteria</taxon>
        <taxon>Enterobacterales</taxon>
        <taxon>Enterobacteriaceae</taxon>
        <taxon>Escherichia</taxon>
    </lineage>
</organism>
<geneLocation type="plasmid" evidence="2 3">
    <name>pSE11-4</name>
</geneLocation>
<dbReference type="KEGG" id="ecy:ECSE_P4-0008"/>
<proteinExistence type="predicted"/>
<dbReference type="EMBL" id="AP009244">
    <property type="protein sequence ID" value="BAG80514.1"/>
    <property type="molecule type" value="Genomic_DNA"/>
</dbReference>
<evidence type="ECO:0000256" key="1">
    <source>
        <dbReference type="SAM" id="Phobius"/>
    </source>
</evidence>
<protein>
    <submittedName>
        <fullName evidence="2">Uncharacterized protein</fullName>
    </submittedName>
</protein>
<accession>A0A979GK75</accession>
<reference evidence="2 3" key="1">
    <citation type="journal article" date="2008" name="DNA Res.">
        <title>Complete genome sequence and comparative analysis of the wild-type commensal Escherichia coli strain SE11 isolated from a healthy adult.</title>
        <authorList>
            <person name="Oshima K."/>
            <person name="Toh H."/>
            <person name="Ogura Y."/>
            <person name="Sasamoto H."/>
            <person name="Morita H."/>
            <person name="Park S.-H."/>
            <person name="Ooka T."/>
            <person name="Iyoda S."/>
            <person name="Taylor T.D."/>
            <person name="Hayashi T."/>
            <person name="Itoh K."/>
            <person name="Hattori M."/>
        </authorList>
    </citation>
    <scope>NUCLEOTIDE SEQUENCE [LARGE SCALE GENOMIC DNA]</scope>
    <source>
        <strain evidence="2 3">SE11</strain>
    </source>
</reference>
<keyword evidence="2" id="KW-0614">Plasmid</keyword>
<dbReference type="AlphaFoldDB" id="A0A979GK75"/>
<evidence type="ECO:0000313" key="3">
    <source>
        <dbReference type="Proteomes" id="UP000008199"/>
    </source>
</evidence>
<evidence type="ECO:0000313" key="2">
    <source>
        <dbReference type="EMBL" id="BAG80514.1"/>
    </source>
</evidence>
<dbReference type="Proteomes" id="UP000008199">
    <property type="component" value="Plasmid pSE11-4"/>
</dbReference>